<keyword evidence="3" id="KW-1185">Reference proteome</keyword>
<accession>A0ABD1WCP2</accession>
<sequence>MNREVSRSITGTLKNVEEITINPYDVKELTASHAFTVRRLQSLVFIKFKNTNGGEDEQWDQHLRRKQIAEDKKKIGEGWQPGRNLNLRQDDTDVHLVNKQKTKPP</sequence>
<organism evidence="2 3">
    <name type="scientific">Forsythia ovata</name>
    <dbReference type="NCBI Taxonomy" id="205694"/>
    <lineage>
        <taxon>Eukaryota</taxon>
        <taxon>Viridiplantae</taxon>
        <taxon>Streptophyta</taxon>
        <taxon>Embryophyta</taxon>
        <taxon>Tracheophyta</taxon>
        <taxon>Spermatophyta</taxon>
        <taxon>Magnoliopsida</taxon>
        <taxon>eudicotyledons</taxon>
        <taxon>Gunneridae</taxon>
        <taxon>Pentapetalae</taxon>
        <taxon>asterids</taxon>
        <taxon>lamiids</taxon>
        <taxon>Lamiales</taxon>
        <taxon>Oleaceae</taxon>
        <taxon>Forsythieae</taxon>
        <taxon>Forsythia</taxon>
    </lineage>
</organism>
<protein>
    <submittedName>
        <fullName evidence="2">Uncharacterized protein</fullName>
    </submittedName>
</protein>
<feature type="region of interest" description="Disordered" evidence="1">
    <location>
        <begin position="72"/>
        <end position="105"/>
    </location>
</feature>
<dbReference type="AlphaFoldDB" id="A0ABD1WCP2"/>
<evidence type="ECO:0000313" key="3">
    <source>
        <dbReference type="Proteomes" id="UP001604277"/>
    </source>
</evidence>
<gene>
    <name evidence="2" type="ORF">Fot_08968</name>
</gene>
<comment type="caution">
    <text evidence="2">The sequence shown here is derived from an EMBL/GenBank/DDBJ whole genome shotgun (WGS) entry which is preliminary data.</text>
</comment>
<reference evidence="3" key="1">
    <citation type="submission" date="2024-07" db="EMBL/GenBank/DDBJ databases">
        <title>Two chromosome-level genome assemblies of Korean endemic species Abeliophyllum distichum and Forsythia ovata (Oleaceae).</title>
        <authorList>
            <person name="Jang H."/>
        </authorList>
    </citation>
    <scope>NUCLEOTIDE SEQUENCE [LARGE SCALE GENOMIC DNA]</scope>
</reference>
<dbReference type="EMBL" id="JBFOLJ010000003">
    <property type="protein sequence ID" value="KAL2547438.1"/>
    <property type="molecule type" value="Genomic_DNA"/>
</dbReference>
<evidence type="ECO:0000256" key="1">
    <source>
        <dbReference type="SAM" id="MobiDB-lite"/>
    </source>
</evidence>
<name>A0ABD1WCP2_9LAMI</name>
<evidence type="ECO:0000313" key="2">
    <source>
        <dbReference type="EMBL" id="KAL2547438.1"/>
    </source>
</evidence>
<proteinExistence type="predicted"/>
<dbReference type="Proteomes" id="UP001604277">
    <property type="component" value="Unassembled WGS sequence"/>
</dbReference>